<dbReference type="InterPro" id="IPR013658">
    <property type="entry name" value="SGL"/>
</dbReference>
<dbReference type="PANTHER" id="PTHR47064:SF2">
    <property type="entry name" value="SMP-30_GLUCONOLACTONASE_LRE-LIKE REGION DOMAIN-CONTAINING PROTEIN-RELATED"/>
    <property type="match status" value="1"/>
</dbReference>
<keyword evidence="3" id="KW-1185">Reference proteome</keyword>
<name>A0A7I4FND2_PHYPA</name>
<dbReference type="GeneID" id="112280515"/>
<dbReference type="InterPro" id="IPR052988">
    <property type="entry name" value="Oryzine_lactonohydrolase"/>
</dbReference>
<organism evidence="2 3">
    <name type="scientific">Physcomitrium patens</name>
    <name type="common">Spreading-leaved earth moss</name>
    <name type="synonym">Physcomitrella patens</name>
    <dbReference type="NCBI Taxonomy" id="3218"/>
    <lineage>
        <taxon>Eukaryota</taxon>
        <taxon>Viridiplantae</taxon>
        <taxon>Streptophyta</taxon>
        <taxon>Embryophyta</taxon>
        <taxon>Bryophyta</taxon>
        <taxon>Bryophytina</taxon>
        <taxon>Bryopsida</taxon>
        <taxon>Funariidae</taxon>
        <taxon>Funariales</taxon>
        <taxon>Funariaceae</taxon>
        <taxon>Physcomitrium</taxon>
    </lineage>
</organism>
<dbReference type="InterPro" id="IPR011042">
    <property type="entry name" value="6-blade_b-propeller_TolB-like"/>
</dbReference>
<evidence type="ECO:0000313" key="3">
    <source>
        <dbReference type="Proteomes" id="UP000006727"/>
    </source>
</evidence>
<reference evidence="2" key="3">
    <citation type="submission" date="2020-12" db="UniProtKB">
        <authorList>
            <consortium name="EnsemblPlants"/>
        </authorList>
    </citation>
    <scope>IDENTIFICATION</scope>
</reference>
<dbReference type="SUPFAM" id="SSF63829">
    <property type="entry name" value="Calcium-dependent phosphotriesterase"/>
    <property type="match status" value="1"/>
</dbReference>
<sequence>MHVGEGCADHFAVLGFDILRHICFNPFDSISGIDSINSWRIYSNNWGQCSDCTMRGAAAAAQSQQHPGGFTPFTVVTMTVVAVFSVWLSQIPNAPWSRHHDNDGEKFLAKQLNWIHGAAKKECPLPPSACWWQQGSIIKGIPTGQSKPNCKFLVRDPEFLEILGPAPELKLVAETDAHEGGVYHPDNNEFYYSTTRHKVGYTSMITSSDEKDSAGEQNTQVRKISLDTGEITTVFPVTDVANGMVLDREGNLLICQQGQGKKPGYIQRVDVKTLETSIVADNWFGAAFNSPNDVVVKSDGTIWFTDPIYAWAQGFKPEIQVEGQLYRINLDGVVDAMATNFQRPNGLAFSPDEKLLYVTDTGYLQGEEFDKGKRHHIYVYKVREDGMLSSRRLLASVGMYDGSAPGLGLPDGIKVDTKGRIYIGSPDGVQVFSRSGKPLGLIALPDVVNLGFAGEKLNKLYILNDSSIHMIELQATGAGLHYASKFMKK</sequence>
<protein>
    <recommendedName>
        <fullName evidence="1">SMP-30/Gluconolactonase/LRE-like region domain-containing protein</fullName>
    </recommendedName>
</protein>
<gene>
    <name evidence="2" type="primary">LOC112280515</name>
</gene>
<dbReference type="Proteomes" id="UP000006727">
    <property type="component" value="Chromosome 3"/>
</dbReference>
<evidence type="ECO:0000313" key="2">
    <source>
        <dbReference type="EnsemblPlants" id="Pp3c3_820V3.13"/>
    </source>
</evidence>
<dbReference type="EMBL" id="ABEU02000003">
    <property type="status" value="NOT_ANNOTATED_CDS"/>
    <property type="molecule type" value="Genomic_DNA"/>
</dbReference>
<feature type="domain" description="SMP-30/Gluconolactonase/LRE-like region" evidence="1">
    <location>
        <begin position="220"/>
        <end position="462"/>
    </location>
</feature>
<evidence type="ECO:0000259" key="1">
    <source>
        <dbReference type="Pfam" id="PF08450"/>
    </source>
</evidence>
<dbReference type="InParanoid" id="A0A7I4FND2"/>
<reference evidence="2 3" key="1">
    <citation type="journal article" date="2008" name="Science">
        <title>The Physcomitrella genome reveals evolutionary insights into the conquest of land by plants.</title>
        <authorList>
            <person name="Rensing S."/>
            <person name="Lang D."/>
            <person name="Zimmer A."/>
            <person name="Terry A."/>
            <person name="Salamov A."/>
            <person name="Shapiro H."/>
            <person name="Nishiyama T."/>
            <person name="Perroud P.-F."/>
            <person name="Lindquist E."/>
            <person name="Kamisugi Y."/>
            <person name="Tanahashi T."/>
            <person name="Sakakibara K."/>
            <person name="Fujita T."/>
            <person name="Oishi K."/>
            <person name="Shin-I T."/>
            <person name="Kuroki Y."/>
            <person name="Toyoda A."/>
            <person name="Suzuki Y."/>
            <person name="Hashimoto A."/>
            <person name="Yamaguchi K."/>
            <person name="Sugano A."/>
            <person name="Kohara Y."/>
            <person name="Fujiyama A."/>
            <person name="Anterola A."/>
            <person name="Aoki S."/>
            <person name="Ashton N."/>
            <person name="Barbazuk W.B."/>
            <person name="Barker E."/>
            <person name="Bennetzen J."/>
            <person name="Bezanilla M."/>
            <person name="Blankenship R."/>
            <person name="Cho S.H."/>
            <person name="Dutcher S."/>
            <person name="Estelle M."/>
            <person name="Fawcett J.A."/>
            <person name="Gundlach H."/>
            <person name="Hanada K."/>
            <person name="Heyl A."/>
            <person name="Hicks K.A."/>
            <person name="Hugh J."/>
            <person name="Lohr M."/>
            <person name="Mayer K."/>
            <person name="Melkozernov A."/>
            <person name="Murata T."/>
            <person name="Nelson D."/>
            <person name="Pils B."/>
            <person name="Prigge M."/>
            <person name="Reiss B."/>
            <person name="Renner T."/>
            <person name="Rombauts S."/>
            <person name="Rushton P."/>
            <person name="Sanderfoot A."/>
            <person name="Schween G."/>
            <person name="Shiu S.-H."/>
            <person name="Stueber K."/>
            <person name="Theodoulou F.L."/>
            <person name="Tu H."/>
            <person name="Van de Peer Y."/>
            <person name="Verrier P.J."/>
            <person name="Waters E."/>
            <person name="Wood A."/>
            <person name="Yang L."/>
            <person name="Cove D."/>
            <person name="Cuming A."/>
            <person name="Hasebe M."/>
            <person name="Lucas S."/>
            <person name="Mishler D.B."/>
            <person name="Reski R."/>
            <person name="Grigoriev I."/>
            <person name="Quatrano R.S."/>
            <person name="Boore J.L."/>
        </authorList>
    </citation>
    <scope>NUCLEOTIDE SEQUENCE [LARGE SCALE GENOMIC DNA]</scope>
    <source>
        <strain evidence="2 3">cv. Gransden 2004</strain>
    </source>
</reference>
<reference evidence="2 3" key="2">
    <citation type="journal article" date="2018" name="Plant J.">
        <title>The Physcomitrella patens chromosome-scale assembly reveals moss genome structure and evolution.</title>
        <authorList>
            <person name="Lang D."/>
            <person name="Ullrich K.K."/>
            <person name="Murat F."/>
            <person name="Fuchs J."/>
            <person name="Jenkins J."/>
            <person name="Haas F.B."/>
            <person name="Piednoel M."/>
            <person name="Gundlach H."/>
            <person name="Van Bel M."/>
            <person name="Meyberg R."/>
            <person name="Vives C."/>
            <person name="Morata J."/>
            <person name="Symeonidi A."/>
            <person name="Hiss M."/>
            <person name="Muchero W."/>
            <person name="Kamisugi Y."/>
            <person name="Saleh O."/>
            <person name="Blanc G."/>
            <person name="Decker E.L."/>
            <person name="van Gessel N."/>
            <person name="Grimwood J."/>
            <person name="Hayes R.D."/>
            <person name="Graham S.W."/>
            <person name="Gunter L.E."/>
            <person name="McDaniel S.F."/>
            <person name="Hoernstein S.N.W."/>
            <person name="Larsson A."/>
            <person name="Li F.W."/>
            <person name="Perroud P.F."/>
            <person name="Phillips J."/>
            <person name="Ranjan P."/>
            <person name="Rokshar D.S."/>
            <person name="Rothfels C.J."/>
            <person name="Schneider L."/>
            <person name="Shu S."/>
            <person name="Stevenson D.W."/>
            <person name="Thummler F."/>
            <person name="Tillich M."/>
            <person name="Villarreal Aguilar J.C."/>
            <person name="Widiez T."/>
            <person name="Wong G.K."/>
            <person name="Wymore A."/>
            <person name="Zhang Y."/>
            <person name="Zimmer A.D."/>
            <person name="Quatrano R.S."/>
            <person name="Mayer K.F.X."/>
            <person name="Goodstein D."/>
            <person name="Casacuberta J.M."/>
            <person name="Vandepoele K."/>
            <person name="Reski R."/>
            <person name="Cuming A.C."/>
            <person name="Tuskan G.A."/>
            <person name="Maumus F."/>
            <person name="Salse J."/>
            <person name="Schmutz J."/>
            <person name="Rensing S.A."/>
        </authorList>
    </citation>
    <scope>NUCLEOTIDE SEQUENCE [LARGE SCALE GENOMIC DNA]</scope>
    <source>
        <strain evidence="2 3">cv. Gransden 2004</strain>
    </source>
</reference>
<dbReference type="EnsemblPlants" id="Pp3c3_820V3.13">
    <property type="protein sequence ID" value="Pp3c3_820V3.13"/>
    <property type="gene ID" value="Pp3c3_820"/>
</dbReference>
<dbReference type="Gene3D" id="2.120.10.30">
    <property type="entry name" value="TolB, C-terminal domain"/>
    <property type="match status" value="1"/>
</dbReference>
<dbReference type="AlphaFoldDB" id="A0A7I4FND2"/>
<proteinExistence type="predicted"/>
<dbReference type="RefSeq" id="XP_024371847.1">
    <property type="nucleotide sequence ID" value="XM_024516079.2"/>
</dbReference>
<dbReference type="PANTHER" id="PTHR47064">
    <property type="entry name" value="PUTATIVE (AFU_ORTHOLOGUE AFUA_1G08990)-RELATED"/>
    <property type="match status" value="1"/>
</dbReference>
<dbReference type="KEGG" id="ppp:112280515"/>
<accession>A0A7I4FND2</accession>
<dbReference type="Pfam" id="PF08450">
    <property type="entry name" value="SGL"/>
    <property type="match status" value="1"/>
</dbReference>
<dbReference type="Gramene" id="Pp3c3_820V3.13">
    <property type="protein sequence ID" value="Pp3c3_820V3.13"/>
    <property type="gene ID" value="Pp3c3_820"/>
</dbReference>
<dbReference type="OrthoDB" id="423498at2759"/>